<comment type="subunit">
    <text evidence="6">Consists of a catalytic RNA component (M1 or rnpB) and a protein subunit.</text>
</comment>
<dbReference type="InterPro" id="IPR000100">
    <property type="entry name" value="RNase_P"/>
</dbReference>
<keyword evidence="1 6" id="KW-0819">tRNA processing</keyword>
<keyword evidence="5 6" id="KW-0694">RNA-binding</keyword>
<accession>A0A9D0ZJA7</accession>
<dbReference type="SUPFAM" id="SSF54211">
    <property type="entry name" value="Ribosomal protein S5 domain 2-like"/>
    <property type="match status" value="1"/>
</dbReference>
<dbReference type="HAMAP" id="MF_00227">
    <property type="entry name" value="RNase_P"/>
    <property type="match status" value="1"/>
</dbReference>
<dbReference type="PANTHER" id="PTHR33992:SF1">
    <property type="entry name" value="RIBONUCLEASE P PROTEIN COMPONENT"/>
    <property type="match status" value="1"/>
</dbReference>
<dbReference type="Gene3D" id="3.30.230.10">
    <property type="match status" value="1"/>
</dbReference>
<reference evidence="8" key="2">
    <citation type="journal article" date="2021" name="PeerJ">
        <title>Extensive microbial diversity within the chicken gut microbiome revealed by metagenomics and culture.</title>
        <authorList>
            <person name="Gilroy R."/>
            <person name="Ravi A."/>
            <person name="Getino M."/>
            <person name="Pursley I."/>
            <person name="Horton D.L."/>
            <person name="Alikhan N.F."/>
            <person name="Baker D."/>
            <person name="Gharbi K."/>
            <person name="Hall N."/>
            <person name="Watson M."/>
            <person name="Adriaenssens E.M."/>
            <person name="Foster-Nyarko E."/>
            <person name="Jarju S."/>
            <person name="Secka A."/>
            <person name="Antonio M."/>
            <person name="Oren A."/>
            <person name="Chaudhuri R.R."/>
            <person name="La Ragione R."/>
            <person name="Hildebrand F."/>
            <person name="Pallen M.J."/>
        </authorList>
    </citation>
    <scope>NUCLEOTIDE SEQUENCE</scope>
    <source>
        <strain evidence="8">ChiSjej1B19-3389</strain>
    </source>
</reference>
<comment type="caution">
    <text evidence="8">The sequence shown here is derived from an EMBL/GenBank/DDBJ whole genome shotgun (WGS) entry which is preliminary data.</text>
</comment>
<dbReference type="GO" id="GO:0042781">
    <property type="term" value="F:3'-tRNA processing endoribonuclease activity"/>
    <property type="evidence" value="ECO:0007669"/>
    <property type="project" value="TreeGrafter"/>
</dbReference>
<evidence type="ECO:0000256" key="6">
    <source>
        <dbReference type="HAMAP-Rule" id="MF_00227"/>
    </source>
</evidence>
<dbReference type="GO" id="GO:0000049">
    <property type="term" value="F:tRNA binding"/>
    <property type="evidence" value="ECO:0007669"/>
    <property type="project" value="UniProtKB-UniRule"/>
</dbReference>
<comment type="similarity">
    <text evidence="6">Belongs to the RnpA family.</text>
</comment>
<dbReference type="EC" id="3.1.26.5" evidence="6 7"/>
<evidence type="ECO:0000256" key="2">
    <source>
        <dbReference type="ARBA" id="ARBA00022722"/>
    </source>
</evidence>
<dbReference type="AlphaFoldDB" id="A0A9D0ZJA7"/>
<dbReference type="EMBL" id="DVFW01000045">
    <property type="protein sequence ID" value="HIQ81309.1"/>
    <property type="molecule type" value="Genomic_DNA"/>
</dbReference>
<gene>
    <name evidence="6 8" type="primary">rnpA</name>
    <name evidence="8" type="ORF">IAD32_08540</name>
</gene>
<dbReference type="InterPro" id="IPR020568">
    <property type="entry name" value="Ribosomal_Su5_D2-typ_SF"/>
</dbReference>
<evidence type="ECO:0000256" key="3">
    <source>
        <dbReference type="ARBA" id="ARBA00022759"/>
    </source>
</evidence>
<evidence type="ECO:0000256" key="7">
    <source>
        <dbReference type="NCBIfam" id="TIGR00188"/>
    </source>
</evidence>
<dbReference type="Proteomes" id="UP000886787">
    <property type="component" value="Unassembled WGS sequence"/>
</dbReference>
<sequence>MGSMETLKENKDFKRLYNRGKSFISPVVVTYVMKNRLHSVRYGITTSKKTGKAVQRNRSRRVIRAAYAQLFPQIQAGYDFVFVARVKTSRVKSTEILRCMKKQLKEAGVLK</sequence>
<evidence type="ECO:0000256" key="5">
    <source>
        <dbReference type="ARBA" id="ARBA00022884"/>
    </source>
</evidence>
<evidence type="ECO:0000313" key="9">
    <source>
        <dbReference type="Proteomes" id="UP000886787"/>
    </source>
</evidence>
<evidence type="ECO:0000313" key="8">
    <source>
        <dbReference type="EMBL" id="HIQ81309.1"/>
    </source>
</evidence>
<dbReference type="Pfam" id="PF00825">
    <property type="entry name" value="Ribonuclease_P"/>
    <property type="match status" value="1"/>
</dbReference>
<keyword evidence="4 6" id="KW-0378">Hydrolase</keyword>
<protein>
    <recommendedName>
        <fullName evidence="6 7">Ribonuclease P protein component</fullName>
        <shortName evidence="6">RNase P protein</shortName>
        <shortName evidence="6">RNaseP protein</shortName>
        <ecNumber evidence="6 7">3.1.26.5</ecNumber>
    </recommendedName>
    <alternativeName>
        <fullName evidence="6">Protein C5</fullName>
    </alternativeName>
</protein>
<comment type="function">
    <text evidence="6">RNaseP catalyzes the removal of the 5'-leader sequence from pre-tRNA to produce the mature 5'-terminus. It can also cleave other RNA substrates such as 4.5S RNA. The protein component plays an auxiliary but essential role in vivo by binding to the 5'-leader sequence and broadening the substrate specificity of the ribozyme.</text>
</comment>
<dbReference type="PANTHER" id="PTHR33992">
    <property type="entry name" value="RIBONUCLEASE P PROTEIN COMPONENT"/>
    <property type="match status" value="1"/>
</dbReference>
<evidence type="ECO:0000256" key="4">
    <source>
        <dbReference type="ARBA" id="ARBA00022801"/>
    </source>
</evidence>
<dbReference type="NCBIfam" id="TIGR00188">
    <property type="entry name" value="rnpA"/>
    <property type="match status" value="1"/>
</dbReference>
<reference evidence="8" key="1">
    <citation type="submission" date="2020-10" db="EMBL/GenBank/DDBJ databases">
        <authorList>
            <person name="Gilroy R."/>
        </authorList>
    </citation>
    <scope>NUCLEOTIDE SEQUENCE</scope>
    <source>
        <strain evidence="8">ChiSjej1B19-3389</strain>
    </source>
</reference>
<dbReference type="InterPro" id="IPR014721">
    <property type="entry name" value="Ribsml_uS5_D2-typ_fold_subgr"/>
</dbReference>
<evidence type="ECO:0000256" key="1">
    <source>
        <dbReference type="ARBA" id="ARBA00022694"/>
    </source>
</evidence>
<dbReference type="GO" id="GO:0030677">
    <property type="term" value="C:ribonuclease P complex"/>
    <property type="evidence" value="ECO:0007669"/>
    <property type="project" value="TreeGrafter"/>
</dbReference>
<dbReference type="GO" id="GO:0001682">
    <property type="term" value="P:tRNA 5'-leader removal"/>
    <property type="evidence" value="ECO:0007669"/>
    <property type="project" value="UniProtKB-UniRule"/>
</dbReference>
<proteinExistence type="inferred from homology"/>
<name>A0A9D0ZJA7_9FIRM</name>
<dbReference type="GO" id="GO:0004526">
    <property type="term" value="F:ribonuclease P activity"/>
    <property type="evidence" value="ECO:0007669"/>
    <property type="project" value="UniProtKB-UniRule"/>
</dbReference>
<organism evidence="8 9">
    <name type="scientific">Candidatus Scatavimonas merdigallinarum</name>
    <dbReference type="NCBI Taxonomy" id="2840914"/>
    <lineage>
        <taxon>Bacteria</taxon>
        <taxon>Bacillati</taxon>
        <taxon>Bacillota</taxon>
        <taxon>Clostridia</taxon>
        <taxon>Eubacteriales</taxon>
        <taxon>Oscillospiraceae</taxon>
        <taxon>Oscillospiraceae incertae sedis</taxon>
        <taxon>Candidatus Scatavimonas</taxon>
    </lineage>
</organism>
<keyword evidence="3 6" id="KW-0255">Endonuclease</keyword>
<keyword evidence="2 6" id="KW-0540">Nuclease</keyword>
<comment type="catalytic activity">
    <reaction evidence="6">
        <text>Endonucleolytic cleavage of RNA, removing 5'-extranucleotides from tRNA precursor.</text>
        <dbReference type="EC" id="3.1.26.5"/>
    </reaction>
</comment>